<comment type="cofactor">
    <cofactor evidence="1 10">
        <name>heme</name>
        <dbReference type="ChEBI" id="CHEBI:30413"/>
    </cofactor>
</comment>
<evidence type="ECO:0000256" key="1">
    <source>
        <dbReference type="ARBA" id="ARBA00001971"/>
    </source>
</evidence>
<keyword evidence="14" id="KW-1185">Reference proteome</keyword>
<accession>A0A9Q0FHY8</accession>
<evidence type="ECO:0000256" key="10">
    <source>
        <dbReference type="PIRSR" id="PIRSR602401-1"/>
    </source>
</evidence>
<dbReference type="InterPro" id="IPR017972">
    <property type="entry name" value="Cyt_P450_CS"/>
</dbReference>
<comment type="subcellular location">
    <subcellularLocation>
        <location evidence="2">Membrane</location>
    </subcellularLocation>
</comment>
<feature type="binding site" description="axial binding residue" evidence="10">
    <location>
        <position position="458"/>
    </location>
    <ligand>
        <name>heme</name>
        <dbReference type="ChEBI" id="CHEBI:30413"/>
    </ligand>
    <ligandPart>
        <name>Fe</name>
        <dbReference type="ChEBI" id="CHEBI:18248"/>
    </ligandPart>
</feature>
<dbReference type="GO" id="GO:0020037">
    <property type="term" value="F:heme binding"/>
    <property type="evidence" value="ECO:0007669"/>
    <property type="project" value="InterPro"/>
</dbReference>
<protein>
    <recommendedName>
        <fullName evidence="15">Cytochrome P450</fullName>
    </recommendedName>
</protein>
<dbReference type="OrthoDB" id="1470350at2759"/>
<evidence type="ECO:0008006" key="15">
    <source>
        <dbReference type="Google" id="ProtNLM"/>
    </source>
</evidence>
<reference evidence="13" key="2">
    <citation type="journal article" date="2023" name="Plants (Basel)">
        <title>Annotation of the Turnera subulata (Passifloraceae) Draft Genome Reveals the S-Locus Evolved after the Divergence of Turneroideae from Passifloroideae in a Stepwise Manner.</title>
        <authorList>
            <person name="Henning P.M."/>
            <person name="Roalson E.H."/>
            <person name="Mir W."/>
            <person name="McCubbin A.G."/>
            <person name="Shore J.S."/>
        </authorList>
    </citation>
    <scope>NUCLEOTIDE SEQUENCE</scope>
    <source>
        <strain evidence="13">F60SS</strain>
    </source>
</reference>
<dbReference type="SUPFAM" id="SSF48264">
    <property type="entry name" value="Cytochrome P450"/>
    <property type="match status" value="1"/>
</dbReference>
<dbReference type="GO" id="GO:0016705">
    <property type="term" value="F:oxidoreductase activity, acting on paired donors, with incorporation or reduction of molecular oxygen"/>
    <property type="evidence" value="ECO:0007669"/>
    <property type="project" value="InterPro"/>
</dbReference>
<keyword evidence="12" id="KW-1133">Transmembrane helix</keyword>
<keyword evidence="8 11" id="KW-0503">Monooxygenase</keyword>
<reference evidence="13" key="1">
    <citation type="submission" date="2022-02" db="EMBL/GenBank/DDBJ databases">
        <authorList>
            <person name="Henning P.M."/>
            <person name="McCubbin A.G."/>
            <person name="Shore J.S."/>
        </authorList>
    </citation>
    <scope>NUCLEOTIDE SEQUENCE</scope>
    <source>
        <strain evidence="13">F60SS</strain>
        <tissue evidence="13">Leaves</tissue>
    </source>
</reference>
<keyword evidence="7 10" id="KW-0408">Iron</keyword>
<dbReference type="PRINTS" id="PR00463">
    <property type="entry name" value="EP450I"/>
</dbReference>
<dbReference type="Gene3D" id="1.10.630.10">
    <property type="entry name" value="Cytochrome P450"/>
    <property type="match status" value="1"/>
</dbReference>
<evidence type="ECO:0000256" key="12">
    <source>
        <dbReference type="SAM" id="Phobius"/>
    </source>
</evidence>
<evidence type="ECO:0000256" key="11">
    <source>
        <dbReference type="RuleBase" id="RU000461"/>
    </source>
</evidence>
<comment type="caution">
    <text evidence="13">The sequence shown here is derived from an EMBL/GenBank/DDBJ whole genome shotgun (WGS) entry which is preliminary data.</text>
</comment>
<dbReference type="EMBL" id="JAKUCV010005555">
    <property type="protein sequence ID" value="KAJ4830706.1"/>
    <property type="molecule type" value="Genomic_DNA"/>
</dbReference>
<evidence type="ECO:0000313" key="14">
    <source>
        <dbReference type="Proteomes" id="UP001141552"/>
    </source>
</evidence>
<comment type="similarity">
    <text evidence="3 11">Belongs to the cytochrome P450 family.</text>
</comment>
<evidence type="ECO:0000313" key="13">
    <source>
        <dbReference type="EMBL" id="KAJ4830706.1"/>
    </source>
</evidence>
<evidence type="ECO:0000256" key="8">
    <source>
        <dbReference type="ARBA" id="ARBA00023033"/>
    </source>
</evidence>
<dbReference type="PANTHER" id="PTHR47943:SF8">
    <property type="entry name" value="CYTOCHROME P450"/>
    <property type="match status" value="1"/>
</dbReference>
<organism evidence="13 14">
    <name type="scientific">Turnera subulata</name>
    <dbReference type="NCBI Taxonomy" id="218843"/>
    <lineage>
        <taxon>Eukaryota</taxon>
        <taxon>Viridiplantae</taxon>
        <taxon>Streptophyta</taxon>
        <taxon>Embryophyta</taxon>
        <taxon>Tracheophyta</taxon>
        <taxon>Spermatophyta</taxon>
        <taxon>Magnoliopsida</taxon>
        <taxon>eudicotyledons</taxon>
        <taxon>Gunneridae</taxon>
        <taxon>Pentapetalae</taxon>
        <taxon>rosids</taxon>
        <taxon>fabids</taxon>
        <taxon>Malpighiales</taxon>
        <taxon>Passifloraceae</taxon>
        <taxon>Turnera</taxon>
    </lineage>
</organism>
<sequence length="519" mass="59265">MVNMTIFQYTFTFLVLWLFSNLFLHFLFKRQARPASHHHLHLPPSPPSLPVIGHLHYLTSVVFKGFHNVSAKYGPLLYLRLVTYPVVVVSSATAATEIFKTQDLNFAERIKSPFEDSFLFGSTTSFFNAPYGDYWKFMKKVAMTELLGAAQIKRLRHVRREELLRFLNKLWEKAKTNEVVDLSAEVLILSNNSTCRMVMSARCSGKDNEAERCRELVTDSFDLATKLAFAKLFGPFRKLILLAFRKELEEIPRKYDDLFEKVLQEHEERAKMDGGEREDKDLMDILLKIYNDENAEVKITRTQMKNFFLDVFTGGTSTTADGILWVMGELINHPDKFKKLRDEIDSAVGIDRLVDESDVQNLPYLQAVVKEAMRLHPPVPLFDRFCRSNCKIGGYDIPKGMTMVMNVYSVMRDPKVWEDPNEFKPERFLVSDKEQGRQGEAGRGLCDFVPFGGGRRQCPGTNLSMSITHASVAAMVQCFDWKVANTDGKANLEPRRGVTMSLANPLMCLPLLRLTAIGQ</sequence>
<dbReference type="AlphaFoldDB" id="A0A9Q0FHY8"/>
<dbReference type="Pfam" id="PF00067">
    <property type="entry name" value="p450"/>
    <property type="match status" value="1"/>
</dbReference>
<evidence type="ECO:0000256" key="4">
    <source>
        <dbReference type="ARBA" id="ARBA00022617"/>
    </source>
</evidence>
<dbReference type="PRINTS" id="PR00385">
    <property type="entry name" value="P450"/>
</dbReference>
<evidence type="ECO:0000256" key="3">
    <source>
        <dbReference type="ARBA" id="ARBA00010617"/>
    </source>
</evidence>
<feature type="transmembrane region" description="Helical" evidence="12">
    <location>
        <begin position="6"/>
        <end position="28"/>
    </location>
</feature>
<dbReference type="GO" id="GO:0016020">
    <property type="term" value="C:membrane"/>
    <property type="evidence" value="ECO:0007669"/>
    <property type="project" value="UniProtKB-SubCell"/>
</dbReference>
<dbReference type="GO" id="GO:0005506">
    <property type="term" value="F:iron ion binding"/>
    <property type="evidence" value="ECO:0007669"/>
    <property type="project" value="InterPro"/>
</dbReference>
<dbReference type="GO" id="GO:0004497">
    <property type="term" value="F:monooxygenase activity"/>
    <property type="evidence" value="ECO:0007669"/>
    <property type="project" value="UniProtKB-KW"/>
</dbReference>
<dbReference type="Proteomes" id="UP001141552">
    <property type="component" value="Unassembled WGS sequence"/>
</dbReference>
<evidence type="ECO:0000256" key="6">
    <source>
        <dbReference type="ARBA" id="ARBA00023002"/>
    </source>
</evidence>
<keyword evidence="5 10" id="KW-0479">Metal-binding</keyword>
<dbReference type="PROSITE" id="PS00086">
    <property type="entry name" value="CYTOCHROME_P450"/>
    <property type="match status" value="1"/>
</dbReference>
<dbReference type="FunFam" id="1.10.630.10:FF:000019">
    <property type="entry name" value="Cytochrome P450 family protein"/>
    <property type="match status" value="1"/>
</dbReference>
<evidence type="ECO:0000256" key="2">
    <source>
        <dbReference type="ARBA" id="ARBA00004370"/>
    </source>
</evidence>
<keyword evidence="4 10" id="KW-0349">Heme</keyword>
<evidence type="ECO:0000256" key="7">
    <source>
        <dbReference type="ARBA" id="ARBA00023004"/>
    </source>
</evidence>
<name>A0A9Q0FHY8_9ROSI</name>
<dbReference type="InterPro" id="IPR002401">
    <property type="entry name" value="Cyt_P450_E_grp-I"/>
</dbReference>
<dbReference type="InterPro" id="IPR036396">
    <property type="entry name" value="Cyt_P450_sf"/>
</dbReference>
<keyword evidence="12" id="KW-0812">Transmembrane</keyword>
<keyword evidence="9 12" id="KW-0472">Membrane</keyword>
<dbReference type="PANTHER" id="PTHR47943">
    <property type="entry name" value="CYTOCHROME P450 93A3-LIKE"/>
    <property type="match status" value="1"/>
</dbReference>
<gene>
    <name evidence="13" type="ORF">Tsubulata_027364</name>
</gene>
<keyword evidence="6 11" id="KW-0560">Oxidoreductase</keyword>
<proteinExistence type="inferred from homology"/>
<evidence type="ECO:0000256" key="5">
    <source>
        <dbReference type="ARBA" id="ARBA00022723"/>
    </source>
</evidence>
<evidence type="ECO:0000256" key="9">
    <source>
        <dbReference type="ARBA" id="ARBA00023136"/>
    </source>
</evidence>
<dbReference type="InterPro" id="IPR001128">
    <property type="entry name" value="Cyt_P450"/>
</dbReference>